<organism evidence="2 3">
    <name type="scientific">Ceutorhynchus assimilis</name>
    <name type="common">cabbage seed weevil</name>
    <dbReference type="NCBI Taxonomy" id="467358"/>
    <lineage>
        <taxon>Eukaryota</taxon>
        <taxon>Metazoa</taxon>
        <taxon>Ecdysozoa</taxon>
        <taxon>Arthropoda</taxon>
        <taxon>Hexapoda</taxon>
        <taxon>Insecta</taxon>
        <taxon>Pterygota</taxon>
        <taxon>Neoptera</taxon>
        <taxon>Endopterygota</taxon>
        <taxon>Coleoptera</taxon>
        <taxon>Polyphaga</taxon>
        <taxon>Cucujiformia</taxon>
        <taxon>Curculionidae</taxon>
        <taxon>Ceutorhynchinae</taxon>
        <taxon>Ceutorhynchus</taxon>
    </lineage>
</organism>
<protein>
    <submittedName>
        <fullName evidence="2">Uncharacterized protein</fullName>
    </submittedName>
</protein>
<comment type="caution">
    <text evidence="2">The sequence shown here is derived from an EMBL/GenBank/DDBJ whole genome shotgun (WGS) entry which is preliminary data.</text>
</comment>
<dbReference type="AlphaFoldDB" id="A0A9P0DQT9"/>
<feature type="region of interest" description="Disordered" evidence="1">
    <location>
        <begin position="705"/>
        <end position="724"/>
    </location>
</feature>
<dbReference type="EMBL" id="CAKJTU040000010">
    <property type="protein sequence ID" value="CAH1183263.1"/>
    <property type="molecule type" value="Genomic_DNA"/>
</dbReference>
<feature type="compositionally biased region" description="Polar residues" evidence="1">
    <location>
        <begin position="673"/>
        <end position="682"/>
    </location>
</feature>
<dbReference type="Pfam" id="PF13975">
    <property type="entry name" value="gag-asp_proteas"/>
    <property type="match status" value="1"/>
</dbReference>
<gene>
    <name evidence="2" type="ORF">CEUTPL_LOCUS14585</name>
</gene>
<feature type="region of interest" description="Disordered" evidence="1">
    <location>
        <begin position="646"/>
        <end position="665"/>
    </location>
</feature>
<dbReference type="CDD" id="cd00303">
    <property type="entry name" value="retropepsin_like"/>
    <property type="match status" value="1"/>
</dbReference>
<reference evidence="2" key="1">
    <citation type="submission" date="2022-01" db="EMBL/GenBank/DDBJ databases">
        <authorList>
            <person name="King R."/>
        </authorList>
    </citation>
    <scope>NUCLEOTIDE SEQUENCE</scope>
</reference>
<feature type="region of interest" description="Disordered" evidence="1">
    <location>
        <begin position="312"/>
        <end position="344"/>
    </location>
</feature>
<dbReference type="InterPro" id="IPR021109">
    <property type="entry name" value="Peptidase_aspartic_dom_sf"/>
</dbReference>
<sequence length="766" mass="87040">MEGIDAHLIYLDEFINPHLFDIALSSPSLEQQPDPQNTNLGSHKSLNLSNPFIANNNANDRTDFNTNNLYQYQSSVNPPLNNPNNNVNINPNSFRNPNTSQTLGQTVPNPMKKALVDITNVFTKTLKDLSDFYTKPNKKPTILFHGFDYDDPIFFVRTLERFNQISLFANATSSLYGDKQKPTESVNVFIARKLALFARLDPYKSEELKAALIIEQLRPDLRSRLRRFGVPLTCEELMNTASSVERDLLDENTLHVYNQPKFEAKSNPSVPVSDQTTFIPPLHKQDKNKKPPSPCKYCQQWHYHKDCPKNPFNNKNGAENRWGAGQGQHRSGPANSNPTPFTTHDPKLPRIDIHIFNKTISALMDTGSSINIIRSDLIADFKIDIKVNNQKFVSACGETPTSSGTINLDFSINSLACNSEFILLPKLQEQCILGEPFLKSNNVILDFTRKCAYIERRNQELKKVLRTLLVGKSEKKWDLYLDKALRTLRSRKNLATDMTPARALLGYELADSGEWLTPMYRNNRLKQQQVPPEERILQIKANQSRYQAKYSDKTKSPNVTFNLGDKVMVREMRQLRDPFGPVWSGPFEVVKKDSSLVYTILRDSRLVSIHVNDLRPAPLGNEPPTFDVSESDNDSIDYPDVLDKDLSQEESNPESDEVNYTQTNPQSTEVLLSSFERSSPTHSIECHSPNPSKADARSLVLQRTDHSSDEDDLPYAPKNLKLTPIRPYKPSSNFEPHPVSIQENPIGLRLRRPVKPKTCTFHDCNC</sequence>
<dbReference type="Gene3D" id="2.40.70.10">
    <property type="entry name" value="Acid Proteases"/>
    <property type="match status" value="1"/>
</dbReference>
<feature type="compositionally biased region" description="Polar residues" evidence="1">
    <location>
        <begin position="333"/>
        <end position="342"/>
    </location>
</feature>
<dbReference type="Proteomes" id="UP001152799">
    <property type="component" value="Unassembled WGS sequence"/>
</dbReference>
<dbReference type="OrthoDB" id="6780782at2759"/>
<proteinExistence type="predicted"/>
<feature type="region of interest" description="Disordered" evidence="1">
    <location>
        <begin position="673"/>
        <end position="694"/>
    </location>
</feature>
<dbReference type="SUPFAM" id="SSF50630">
    <property type="entry name" value="Acid proteases"/>
    <property type="match status" value="1"/>
</dbReference>
<evidence type="ECO:0000313" key="3">
    <source>
        <dbReference type="Proteomes" id="UP001152799"/>
    </source>
</evidence>
<evidence type="ECO:0000313" key="2">
    <source>
        <dbReference type="EMBL" id="CAH1183263.1"/>
    </source>
</evidence>
<keyword evidence="3" id="KW-1185">Reference proteome</keyword>
<name>A0A9P0DQT9_9CUCU</name>
<accession>A0A9P0DQT9</accession>
<evidence type="ECO:0000256" key="1">
    <source>
        <dbReference type="SAM" id="MobiDB-lite"/>
    </source>
</evidence>
<feature type="region of interest" description="Disordered" evidence="1">
    <location>
        <begin position="614"/>
        <end position="640"/>
    </location>
</feature>